<dbReference type="SMART" id="SM00388">
    <property type="entry name" value="HisKA"/>
    <property type="match status" value="1"/>
</dbReference>
<dbReference type="EMBL" id="LBYB01000006">
    <property type="protein sequence ID" value="KKR41795.1"/>
    <property type="molecule type" value="Genomic_DNA"/>
</dbReference>
<organism evidence="14 15">
    <name type="scientific">Candidatus Daviesbacteria bacterium GW2011_GWC2_40_12</name>
    <dbReference type="NCBI Taxonomy" id="1618431"/>
    <lineage>
        <taxon>Bacteria</taxon>
        <taxon>Candidatus Daviesiibacteriota</taxon>
    </lineage>
</organism>
<keyword evidence="5" id="KW-0808">Transferase</keyword>
<comment type="catalytic activity">
    <reaction evidence="1">
        <text>ATP + protein L-histidine = ADP + protein N-phospho-L-histidine.</text>
        <dbReference type="EC" id="2.7.13.3"/>
    </reaction>
</comment>
<accession>A0A0G0T3X0</accession>
<dbReference type="PANTHER" id="PTHR45436:SF5">
    <property type="entry name" value="SENSOR HISTIDINE KINASE TRCS"/>
    <property type="match status" value="1"/>
</dbReference>
<dbReference type="InterPro" id="IPR003661">
    <property type="entry name" value="HisK_dim/P_dom"/>
</dbReference>
<dbReference type="Pfam" id="PF02518">
    <property type="entry name" value="HATPase_c"/>
    <property type="match status" value="1"/>
</dbReference>
<dbReference type="PROSITE" id="PS50885">
    <property type="entry name" value="HAMP"/>
    <property type="match status" value="1"/>
</dbReference>
<feature type="domain" description="HAMP" evidence="13">
    <location>
        <begin position="197"/>
        <end position="251"/>
    </location>
</feature>
<dbReference type="SUPFAM" id="SSF47384">
    <property type="entry name" value="Homodimeric domain of signal transducing histidine kinase"/>
    <property type="match status" value="1"/>
</dbReference>
<dbReference type="Gene3D" id="1.10.287.130">
    <property type="match status" value="1"/>
</dbReference>
<proteinExistence type="predicted"/>
<evidence type="ECO:0000256" key="8">
    <source>
        <dbReference type="ARBA" id="ARBA00022989"/>
    </source>
</evidence>
<dbReference type="CDD" id="cd00082">
    <property type="entry name" value="HisKA"/>
    <property type="match status" value="1"/>
</dbReference>
<feature type="transmembrane region" description="Helical" evidence="11">
    <location>
        <begin position="12"/>
        <end position="36"/>
    </location>
</feature>
<evidence type="ECO:0000256" key="5">
    <source>
        <dbReference type="ARBA" id="ARBA00022679"/>
    </source>
</evidence>
<evidence type="ECO:0000313" key="14">
    <source>
        <dbReference type="EMBL" id="KKR41795.1"/>
    </source>
</evidence>
<evidence type="ECO:0000259" key="12">
    <source>
        <dbReference type="PROSITE" id="PS50109"/>
    </source>
</evidence>
<dbReference type="PRINTS" id="PR00344">
    <property type="entry name" value="BCTRLSENSOR"/>
</dbReference>
<reference evidence="14 15" key="1">
    <citation type="journal article" date="2015" name="Nature">
        <title>rRNA introns, odd ribosomes, and small enigmatic genomes across a large radiation of phyla.</title>
        <authorList>
            <person name="Brown C.T."/>
            <person name="Hug L.A."/>
            <person name="Thomas B.C."/>
            <person name="Sharon I."/>
            <person name="Castelle C.J."/>
            <person name="Singh A."/>
            <person name="Wilkins M.J."/>
            <person name="Williams K.H."/>
            <person name="Banfield J.F."/>
        </authorList>
    </citation>
    <scope>NUCLEOTIDE SEQUENCE [LARGE SCALE GENOMIC DNA]</scope>
</reference>
<dbReference type="Gene3D" id="3.30.565.10">
    <property type="entry name" value="Histidine kinase-like ATPase, C-terminal domain"/>
    <property type="match status" value="1"/>
</dbReference>
<gene>
    <name evidence="14" type="ORF">UT77_C0006G0027</name>
</gene>
<sequence length="469" mass="52712">MALTTRQKFSLIFSVYVSLFIAFVGAIFFLVLHIVLTYQIQKEVSVESVNALRNHIAIENNLIKIIKDQTGSSLADQTTESNISILLLDKDLKVVRGYGILNLYQETDQNSVNILAQLATNTQNSLKPATQTIPWREQNLAVYIAPIKNSGQSFGTIVAAKSLSQIETLEKIILFTLIGLILSSVLFSLLLSRKVAHRIFKPIKDLTGVIATINLDQLDKTLDTTGHKSDELVILGKKFNEMMIRLKSMSEQQKEFIANASHELKTPLTRAISSFDLAISSNRNSSQIHKEIRNDLFEINNMLDKLMFLSRLQPGIILPSDRLSINQIILDSEEAFRKEAGNRKIELITELDRETTIFIPKEYAKILIRNLLSNAIKYSRENTGVIIRTKRAKNQVILHIIDQGAGMDKYDLGRIGKRFYRGKSGKKALGHGIGLSIVRRIVDLYKINLKISSTAGKGTEIVLEFPVYS</sequence>
<evidence type="ECO:0000259" key="13">
    <source>
        <dbReference type="PROSITE" id="PS50885"/>
    </source>
</evidence>
<dbReference type="AlphaFoldDB" id="A0A0G0T3X0"/>
<keyword evidence="10 11" id="KW-0472">Membrane</keyword>
<dbReference type="InterPro" id="IPR036097">
    <property type="entry name" value="HisK_dim/P_sf"/>
</dbReference>
<feature type="domain" description="Histidine kinase" evidence="12">
    <location>
        <begin position="259"/>
        <end position="469"/>
    </location>
</feature>
<dbReference type="PROSITE" id="PS50109">
    <property type="entry name" value="HIS_KIN"/>
    <property type="match status" value="1"/>
</dbReference>
<dbReference type="GO" id="GO:0000155">
    <property type="term" value="F:phosphorelay sensor kinase activity"/>
    <property type="evidence" value="ECO:0007669"/>
    <property type="project" value="InterPro"/>
</dbReference>
<dbReference type="InterPro" id="IPR036890">
    <property type="entry name" value="HATPase_C_sf"/>
</dbReference>
<feature type="transmembrane region" description="Helical" evidence="11">
    <location>
        <begin position="172"/>
        <end position="191"/>
    </location>
</feature>
<dbReference type="InterPro" id="IPR003660">
    <property type="entry name" value="HAMP_dom"/>
</dbReference>
<evidence type="ECO:0000256" key="10">
    <source>
        <dbReference type="ARBA" id="ARBA00023136"/>
    </source>
</evidence>
<evidence type="ECO:0000256" key="6">
    <source>
        <dbReference type="ARBA" id="ARBA00022692"/>
    </source>
</evidence>
<dbReference type="InterPro" id="IPR005467">
    <property type="entry name" value="His_kinase_dom"/>
</dbReference>
<comment type="subcellular location">
    <subcellularLocation>
        <location evidence="2">Membrane</location>
    </subcellularLocation>
</comment>
<name>A0A0G0T3X0_9BACT</name>
<evidence type="ECO:0000256" key="7">
    <source>
        <dbReference type="ARBA" id="ARBA00022777"/>
    </source>
</evidence>
<dbReference type="Gene3D" id="6.10.340.10">
    <property type="match status" value="1"/>
</dbReference>
<evidence type="ECO:0000313" key="15">
    <source>
        <dbReference type="Proteomes" id="UP000034881"/>
    </source>
</evidence>
<dbReference type="Proteomes" id="UP000034881">
    <property type="component" value="Unassembled WGS sequence"/>
</dbReference>
<evidence type="ECO:0000256" key="3">
    <source>
        <dbReference type="ARBA" id="ARBA00012438"/>
    </source>
</evidence>
<evidence type="ECO:0000256" key="1">
    <source>
        <dbReference type="ARBA" id="ARBA00000085"/>
    </source>
</evidence>
<dbReference type="PANTHER" id="PTHR45436">
    <property type="entry name" value="SENSOR HISTIDINE KINASE YKOH"/>
    <property type="match status" value="1"/>
</dbReference>
<evidence type="ECO:0000256" key="11">
    <source>
        <dbReference type="SAM" id="Phobius"/>
    </source>
</evidence>
<keyword evidence="7 14" id="KW-0418">Kinase</keyword>
<dbReference type="GO" id="GO:0005886">
    <property type="term" value="C:plasma membrane"/>
    <property type="evidence" value="ECO:0007669"/>
    <property type="project" value="TreeGrafter"/>
</dbReference>
<evidence type="ECO:0000256" key="9">
    <source>
        <dbReference type="ARBA" id="ARBA00023012"/>
    </source>
</evidence>
<dbReference type="SMART" id="SM00304">
    <property type="entry name" value="HAMP"/>
    <property type="match status" value="1"/>
</dbReference>
<dbReference type="Pfam" id="PF00512">
    <property type="entry name" value="HisKA"/>
    <property type="match status" value="1"/>
</dbReference>
<keyword evidence="9" id="KW-0902">Two-component regulatory system</keyword>
<keyword evidence="4" id="KW-0597">Phosphoprotein</keyword>
<dbReference type="InterPro" id="IPR003594">
    <property type="entry name" value="HATPase_dom"/>
</dbReference>
<dbReference type="SMART" id="SM00387">
    <property type="entry name" value="HATPase_c"/>
    <property type="match status" value="1"/>
</dbReference>
<evidence type="ECO:0000256" key="2">
    <source>
        <dbReference type="ARBA" id="ARBA00004370"/>
    </source>
</evidence>
<keyword evidence="8 11" id="KW-1133">Transmembrane helix</keyword>
<dbReference type="InterPro" id="IPR050428">
    <property type="entry name" value="TCS_sensor_his_kinase"/>
</dbReference>
<protein>
    <recommendedName>
        <fullName evidence="3">histidine kinase</fullName>
        <ecNumber evidence="3">2.7.13.3</ecNumber>
    </recommendedName>
</protein>
<dbReference type="InterPro" id="IPR004358">
    <property type="entry name" value="Sig_transdc_His_kin-like_C"/>
</dbReference>
<keyword evidence="6 11" id="KW-0812">Transmembrane</keyword>
<evidence type="ECO:0000256" key="4">
    <source>
        <dbReference type="ARBA" id="ARBA00022553"/>
    </source>
</evidence>
<dbReference type="SUPFAM" id="SSF55874">
    <property type="entry name" value="ATPase domain of HSP90 chaperone/DNA topoisomerase II/histidine kinase"/>
    <property type="match status" value="1"/>
</dbReference>
<dbReference type="EC" id="2.7.13.3" evidence="3"/>
<comment type="caution">
    <text evidence="14">The sequence shown here is derived from an EMBL/GenBank/DDBJ whole genome shotgun (WGS) entry which is preliminary data.</text>
</comment>